<accession>A0ACB9M4N2</accession>
<gene>
    <name evidence="1" type="ORF">L6164_026106</name>
</gene>
<organism evidence="1 2">
    <name type="scientific">Bauhinia variegata</name>
    <name type="common">Purple orchid tree</name>
    <name type="synonym">Phanera variegata</name>
    <dbReference type="NCBI Taxonomy" id="167791"/>
    <lineage>
        <taxon>Eukaryota</taxon>
        <taxon>Viridiplantae</taxon>
        <taxon>Streptophyta</taxon>
        <taxon>Embryophyta</taxon>
        <taxon>Tracheophyta</taxon>
        <taxon>Spermatophyta</taxon>
        <taxon>Magnoliopsida</taxon>
        <taxon>eudicotyledons</taxon>
        <taxon>Gunneridae</taxon>
        <taxon>Pentapetalae</taxon>
        <taxon>rosids</taxon>
        <taxon>fabids</taxon>
        <taxon>Fabales</taxon>
        <taxon>Fabaceae</taxon>
        <taxon>Cercidoideae</taxon>
        <taxon>Cercideae</taxon>
        <taxon>Bauhiniinae</taxon>
        <taxon>Bauhinia</taxon>
    </lineage>
</organism>
<comment type="caution">
    <text evidence="1">The sequence shown here is derived from an EMBL/GenBank/DDBJ whole genome shotgun (WGS) entry which is preliminary data.</text>
</comment>
<evidence type="ECO:0000313" key="2">
    <source>
        <dbReference type="Proteomes" id="UP000828941"/>
    </source>
</evidence>
<reference evidence="1 2" key="1">
    <citation type="journal article" date="2022" name="DNA Res.">
        <title>Chromosomal-level genome assembly of the orchid tree Bauhinia variegata (Leguminosae; Cercidoideae) supports the allotetraploid origin hypothesis of Bauhinia.</title>
        <authorList>
            <person name="Zhong Y."/>
            <person name="Chen Y."/>
            <person name="Zheng D."/>
            <person name="Pang J."/>
            <person name="Liu Y."/>
            <person name="Luo S."/>
            <person name="Meng S."/>
            <person name="Qian L."/>
            <person name="Wei D."/>
            <person name="Dai S."/>
            <person name="Zhou R."/>
        </authorList>
    </citation>
    <scope>NUCLEOTIDE SEQUENCE [LARGE SCALE GENOMIC DNA]</scope>
    <source>
        <strain evidence="1">BV-YZ2020</strain>
    </source>
</reference>
<name>A0ACB9M4N2_BAUVA</name>
<proteinExistence type="predicted"/>
<protein>
    <submittedName>
        <fullName evidence="1">Uncharacterized protein</fullName>
    </submittedName>
</protein>
<keyword evidence="2" id="KW-1185">Reference proteome</keyword>
<dbReference type="Proteomes" id="UP000828941">
    <property type="component" value="Chromosome 10"/>
</dbReference>
<evidence type="ECO:0000313" key="1">
    <source>
        <dbReference type="EMBL" id="KAI4318319.1"/>
    </source>
</evidence>
<dbReference type="EMBL" id="CM039435">
    <property type="protein sequence ID" value="KAI4318319.1"/>
    <property type="molecule type" value="Genomic_DNA"/>
</dbReference>
<sequence length="91" mass="10845">MSISQVNPTPPLPRSLVCVNTKGCYVLEECRRQLGNTKYGYYVMKHMLNIVSANIIDLWEERFNNFDPFSKEEIDDVQKRWAKYLIHYAKW</sequence>